<proteinExistence type="predicted"/>
<sequence>PKKKNFLVLKGINSWQNFQKIINFQIHHLTRRKQSNIRMKIWKVLLLLSFLAATVYCEESQEVEEIQDEPMEIQAEPMTALEDEVEEDEIEGIQDYEEEEDIDETEENDAAKKPPKPKKAVKTKVYVEKNKNAGECKQVHVKRTKHCFVKKVCVHKVNYKCKKLRIQKFCKFTFKKECKVCSRFYFKTCTKKQGSPTLSCKKGPLQPRQCARKIVGHGSVLKVVDTKHQAV</sequence>
<organism evidence="2 3">
    <name type="scientific">Clytia hemisphaerica</name>
    <dbReference type="NCBI Taxonomy" id="252671"/>
    <lineage>
        <taxon>Eukaryota</taxon>
        <taxon>Metazoa</taxon>
        <taxon>Cnidaria</taxon>
        <taxon>Hydrozoa</taxon>
        <taxon>Hydroidolina</taxon>
        <taxon>Leptothecata</taxon>
        <taxon>Obeliida</taxon>
        <taxon>Clytiidae</taxon>
        <taxon>Clytia</taxon>
    </lineage>
</organism>
<feature type="compositionally biased region" description="Acidic residues" evidence="1">
    <location>
        <begin position="96"/>
        <end position="108"/>
    </location>
</feature>
<feature type="region of interest" description="Disordered" evidence="1">
    <location>
        <begin position="96"/>
        <end position="118"/>
    </location>
</feature>
<evidence type="ECO:0000313" key="3">
    <source>
        <dbReference type="Proteomes" id="UP000594262"/>
    </source>
</evidence>
<name>A0A7M5V0R5_9CNID</name>
<evidence type="ECO:0000313" key="2">
    <source>
        <dbReference type="EnsemblMetazoa" id="CLYHEMP000475.9"/>
    </source>
</evidence>
<accession>A0A7M5V0R5</accession>
<reference evidence="2" key="1">
    <citation type="submission" date="2021-01" db="UniProtKB">
        <authorList>
            <consortium name="EnsemblMetazoa"/>
        </authorList>
    </citation>
    <scope>IDENTIFICATION</scope>
</reference>
<dbReference type="AlphaFoldDB" id="A0A7M5V0R5"/>
<dbReference type="Proteomes" id="UP000594262">
    <property type="component" value="Unplaced"/>
</dbReference>
<keyword evidence="3" id="KW-1185">Reference proteome</keyword>
<dbReference type="EnsemblMetazoa" id="CLYHEMT000475.9">
    <property type="protein sequence ID" value="CLYHEMP000475.9"/>
    <property type="gene ID" value="CLYHEMG000475"/>
</dbReference>
<protein>
    <submittedName>
        <fullName evidence="2">Uncharacterized protein</fullName>
    </submittedName>
</protein>
<evidence type="ECO:0000256" key="1">
    <source>
        <dbReference type="SAM" id="MobiDB-lite"/>
    </source>
</evidence>